<protein>
    <recommendedName>
        <fullName evidence="3">YneQ</fullName>
    </recommendedName>
</protein>
<organism evidence="1 2">
    <name type="scientific">Oikeobacillus pervagus</name>
    <dbReference type="NCBI Taxonomy" id="1325931"/>
    <lineage>
        <taxon>Bacteria</taxon>
        <taxon>Bacillati</taxon>
        <taxon>Bacillota</taxon>
        <taxon>Bacilli</taxon>
        <taxon>Bacillales</taxon>
        <taxon>Bacillaceae</taxon>
        <taxon>Oikeobacillus</taxon>
    </lineage>
</organism>
<reference evidence="1" key="1">
    <citation type="submission" date="2023-07" db="EMBL/GenBank/DDBJ databases">
        <title>Genomic Encyclopedia of Type Strains, Phase IV (KMG-IV): sequencing the most valuable type-strain genomes for metagenomic binning, comparative biology and taxonomic classification.</title>
        <authorList>
            <person name="Goeker M."/>
        </authorList>
    </citation>
    <scope>NUCLEOTIDE SEQUENCE</scope>
    <source>
        <strain evidence="1">DSM 23947</strain>
    </source>
</reference>
<comment type="caution">
    <text evidence="1">The sequence shown here is derived from an EMBL/GenBank/DDBJ whole genome shotgun (WGS) entry which is preliminary data.</text>
</comment>
<dbReference type="EMBL" id="JAUSUC010000003">
    <property type="protein sequence ID" value="MDQ0214047.1"/>
    <property type="molecule type" value="Genomic_DNA"/>
</dbReference>
<dbReference type="RefSeq" id="WP_307256048.1">
    <property type="nucleotide sequence ID" value="NZ_JAUSUC010000003.1"/>
</dbReference>
<name>A0AAJ1SYF4_9BACI</name>
<evidence type="ECO:0000313" key="2">
    <source>
        <dbReference type="Proteomes" id="UP001237207"/>
    </source>
</evidence>
<accession>A0AAJ1SYF4</accession>
<gene>
    <name evidence="1" type="ORF">J2S13_000442</name>
</gene>
<proteinExistence type="predicted"/>
<dbReference type="Proteomes" id="UP001237207">
    <property type="component" value="Unassembled WGS sequence"/>
</dbReference>
<sequence>MAFGIKRIELQQWKQKIDNGHIAFLTHFWQDPRFPHVRSVTKVGCQDLVKLASWGKNYGLKEEWIHVRQDGYSHYDLLGPTQEKILKEMGLTTHLSKFCGQIQQSGGE</sequence>
<evidence type="ECO:0008006" key="3">
    <source>
        <dbReference type="Google" id="ProtNLM"/>
    </source>
</evidence>
<evidence type="ECO:0000313" key="1">
    <source>
        <dbReference type="EMBL" id="MDQ0214047.1"/>
    </source>
</evidence>
<dbReference type="AlphaFoldDB" id="A0AAJ1SYF4"/>
<keyword evidence="2" id="KW-1185">Reference proteome</keyword>